<evidence type="ECO:0000313" key="4">
    <source>
        <dbReference type="Proteomes" id="UP001163632"/>
    </source>
</evidence>
<accession>A0AAQ2Q919</accession>
<dbReference type="Proteomes" id="UP001163632">
    <property type="component" value="Chromosome"/>
</dbReference>
<sequence length="65" mass="7560">MNAIQKEKITQLINELVGGNHSEERGNEIHHELDKLIIDPKWSGYIFWSNDYIDSDGGFIAHKFF</sequence>
<reference evidence="2 3" key="1">
    <citation type="journal article" date="2022" name="BMC Microbiol.">
        <title>Whole genome sequencing of Moraxella bovis strains from North America reveals two genotypes with different genetic determinants.</title>
        <authorList>
            <person name="Wynn E.L."/>
            <person name="Hille M.M."/>
            <person name="Loy J.D."/>
            <person name="Schuller G."/>
            <person name="Kuhn K.L."/>
            <person name="Dickey A.M."/>
            <person name="Bono J.L."/>
            <person name="Clawson M.L."/>
        </authorList>
    </citation>
    <scope>NUCLEOTIDE SEQUENCE [LARGE SCALE GENOMIC DNA]</scope>
    <source>
        <strain evidence="1">SAM102599</strain>
        <strain evidence="2 3">SAM57978</strain>
    </source>
</reference>
<protein>
    <submittedName>
        <fullName evidence="2">Uncharacterized protein</fullName>
    </submittedName>
</protein>
<dbReference type="RefSeq" id="WP_228157714.1">
    <property type="nucleotide sequence ID" value="NZ_CP030241.1"/>
</dbReference>
<dbReference type="Proteomes" id="UP001163283">
    <property type="component" value="Chromosome"/>
</dbReference>
<proteinExistence type="predicted"/>
<dbReference type="AlphaFoldDB" id="A0AAQ2Q919"/>
<keyword evidence="4" id="KW-1185">Reference proteome</keyword>
<evidence type="ECO:0000313" key="3">
    <source>
        <dbReference type="Proteomes" id="UP001163283"/>
    </source>
</evidence>
<dbReference type="EMBL" id="CP087781">
    <property type="protein sequence ID" value="UZA51335.1"/>
    <property type="molecule type" value="Genomic_DNA"/>
</dbReference>
<dbReference type="EMBL" id="CP087830">
    <property type="protein sequence ID" value="UZA03537.1"/>
    <property type="molecule type" value="Genomic_DNA"/>
</dbReference>
<organism evidence="2 3">
    <name type="scientific">Moraxella bovis</name>
    <dbReference type="NCBI Taxonomy" id="476"/>
    <lineage>
        <taxon>Bacteria</taxon>
        <taxon>Pseudomonadati</taxon>
        <taxon>Pseudomonadota</taxon>
        <taxon>Gammaproteobacteria</taxon>
        <taxon>Moraxellales</taxon>
        <taxon>Moraxellaceae</taxon>
        <taxon>Moraxella</taxon>
    </lineage>
</organism>
<gene>
    <name evidence="1" type="ORF">LP092_01865</name>
    <name evidence="2" type="ORF">LP129_12740</name>
</gene>
<evidence type="ECO:0000313" key="1">
    <source>
        <dbReference type="EMBL" id="UZA03537.1"/>
    </source>
</evidence>
<dbReference type="GeneID" id="77189623"/>
<name>A0AAQ2Q919_MORBO</name>
<evidence type="ECO:0000313" key="2">
    <source>
        <dbReference type="EMBL" id="UZA51335.1"/>
    </source>
</evidence>